<evidence type="ECO:0000256" key="2">
    <source>
        <dbReference type="ARBA" id="ARBA00022980"/>
    </source>
</evidence>
<dbReference type="EMBL" id="PFAJ01000045">
    <property type="protein sequence ID" value="PIR97062.1"/>
    <property type="molecule type" value="Genomic_DNA"/>
</dbReference>
<dbReference type="PIRSF" id="PIRSF002191">
    <property type="entry name" value="Ribosomal_L19"/>
    <property type="match status" value="1"/>
</dbReference>
<dbReference type="AlphaFoldDB" id="A0A2H0VD83"/>
<dbReference type="Pfam" id="PF01245">
    <property type="entry name" value="Ribosomal_L19"/>
    <property type="match status" value="1"/>
</dbReference>
<sequence>MTIIAERKESLKIGIPDFKTGDTVKVHQKIKEGEKSRIQILEGLVIARKGGSGISASFTVRAIISGVGVERIFPLHSPNIAKIEVTKPGRVRTAKIYYVRKRAGNEPRFKKAKKKNR</sequence>
<dbReference type="SUPFAM" id="SSF50104">
    <property type="entry name" value="Translation proteins SH3-like domain"/>
    <property type="match status" value="1"/>
</dbReference>
<dbReference type="NCBIfam" id="TIGR01024">
    <property type="entry name" value="rplS_bact"/>
    <property type="match status" value="1"/>
</dbReference>
<dbReference type="PANTHER" id="PTHR15680:SF9">
    <property type="entry name" value="LARGE RIBOSOMAL SUBUNIT PROTEIN BL19M"/>
    <property type="match status" value="1"/>
</dbReference>
<name>A0A2H0VD83_9BACT</name>
<dbReference type="GO" id="GO:0022625">
    <property type="term" value="C:cytosolic large ribosomal subunit"/>
    <property type="evidence" value="ECO:0007669"/>
    <property type="project" value="TreeGrafter"/>
</dbReference>
<dbReference type="PRINTS" id="PR00061">
    <property type="entry name" value="RIBOSOMALL19"/>
</dbReference>
<evidence type="ECO:0000256" key="6">
    <source>
        <dbReference type="RuleBase" id="RU000559"/>
    </source>
</evidence>
<comment type="similarity">
    <text evidence="1 5 6">Belongs to the bacterial ribosomal protein bL19 family.</text>
</comment>
<dbReference type="PANTHER" id="PTHR15680">
    <property type="entry name" value="RIBOSOMAL PROTEIN L19"/>
    <property type="match status" value="1"/>
</dbReference>
<evidence type="ECO:0000256" key="1">
    <source>
        <dbReference type="ARBA" id="ARBA00005781"/>
    </source>
</evidence>
<keyword evidence="3 5" id="KW-0687">Ribonucleoprotein</keyword>
<evidence type="ECO:0000256" key="3">
    <source>
        <dbReference type="ARBA" id="ARBA00023274"/>
    </source>
</evidence>
<dbReference type="GO" id="GO:0003735">
    <property type="term" value="F:structural constituent of ribosome"/>
    <property type="evidence" value="ECO:0007669"/>
    <property type="project" value="InterPro"/>
</dbReference>
<evidence type="ECO:0000256" key="5">
    <source>
        <dbReference type="HAMAP-Rule" id="MF_00402"/>
    </source>
</evidence>
<proteinExistence type="inferred from homology"/>
<accession>A0A2H0VD83</accession>
<protein>
    <recommendedName>
        <fullName evidence="4 5">Large ribosomal subunit protein bL19</fullName>
    </recommendedName>
</protein>
<gene>
    <name evidence="5" type="primary">rplS</name>
    <name evidence="7" type="ORF">COT91_03370</name>
</gene>
<dbReference type="InterPro" id="IPR001857">
    <property type="entry name" value="Ribosomal_bL19"/>
</dbReference>
<evidence type="ECO:0000313" key="8">
    <source>
        <dbReference type="Proteomes" id="UP000230557"/>
    </source>
</evidence>
<organism evidence="7 8">
    <name type="scientific">Candidatus Doudnabacteria bacterium CG10_big_fil_rev_8_21_14_0_10_41_10</name>
    <dbReference type="NCBI Taxonomy" id="1974551"/>
    <lineage>
        <taxon>Bacteria</taxon>
        <taxon>Candidatus Doudnaibacteriota</taxon>
    </lineage>
</organism>
<comment type="caution">
    <text evidence="7">The sequence shown here is derived from an EMBL/GenBank/DDBJ whole genome shotgun (WGS) entry which is preliminary data.</text>
</comment>
<dbReference type="InterPro" id="IPR038657">
    <property type="entry name" value="Ribosomal_bL19_sf"/>
</dbReference>
<keyword evidence="2 5" id="KW-0689">Ribosomal protein</keyword>
<dbReference type="Gene3D" id="2.30.30.790">
    <property type="match status" value="1"/>
</dbReference>
<comment type="function">
    <text evidence="5 6">This protein is located at the 30S-50S ribosomal subunit interface and may play a role in the structure and function of the aminoacyl-tRNA binding site.</text>
</comment>
<evidence type="ECO:0000256" key="4">
    <source>
        <dbReference type="ARBA" id="ARBA00035171"/>
    </source>
</evidence>
<dbReference type="HAMAP" id="MF_00402">
    <property type="entry name" value="Ribosomal_bL19"/>
    <property type="match status" value="1"/>
</dbReference>
<dbReference type="InterPro" id="IPR008991">
    <property type="entry name" value="Translation_prot_SH3-like_sf"/>
</dbReference>
<reference evidence="8" key="1">
    <citation type="submission" date="2017-09" db="EMBL/GenBank/DDBJ databases">
        <title>Depth-based differentiation of microbial function through sediment-hosted aquifers and enrichment of novel symbionts in the deep terrestrial subsurface.</title>
        <authorList>
            <person name="Probst A.J."/>
            <person name="Ladd B."/>
            <person name="Jarett J.K."/>
            <person name="Geller-Mcgrath D.E."/>
            <person name="Sieber C.M.K."/>
            <person name="Emerson J.B."/>
            <person name="Anantharaman K."/>
            <person name="Thomas B.C."/>
            <person name="Malmstrom R."/>
            <person name="Stieglmeier M."/>
            <person name="Klingl A."/>
            <person name="Woyke T."/>
            <person name="Ryan C.M."/>
            <person name="Banfield J.F."/>
        </authorList>
    </citation>
    <scope>NUCLEOTIDE SEQUENCE [LARGE SCALE GENOMIC DNA]</scope>
</reference>
<dbReference type="GO" id="GO:0006412">
    <property type="term" value="P:translation"/>
    <property type="evidence" value="ECO:0007669"/>
    <property type="project" value="UniProtKB-UniRule"/>
</dbReference>
<evidence type="ECO:0000313" key="7">
    <source>
        <dbReference type="EMBL" id="PIR97062.1"/>
    </source>
</evidence>
<dbReference type="Proteomes" id="UP000230557">
    <property type="component" value="Unassembled WGS sequence"/>
</dbReference>